<dbReference type="Gene3D" id="3.30.40.10">
    <property type="entry name" value="Zinc/RING finger domain, C3HC4 (zinc finger)"/>
    <property type="match status" value="1"/>
</dbReference>
<accession>A0AAD5UST2</accession>
<dbReference type="InterPro" id="IPR048749">
    <property type="entry name" value="SLX1_C"/>
</dbReference>
<organism evidence="3 4">
    <name type="scientific">Meripilus lineatus</name>
    <dbReference type="NCBI Taxonomy" id="2056292"/>
    <lineage>
        <taxon>Eukaryota</taxon>
        <taxon>Fungi</taxon>
        <taxon>Dikarya</taxon>
        <taxon>Basidiomycota</taxon>
        <taxon>Agaricomycotina</taxon>
        <taxon>Agaricomycetes</taxon>
        <taxon>Polyporales</taxon>
        <taxon>Meripilaceae</taxon>
        <taxon>Meripilus</taxon>
    </lineage>
</organism>
<evidence type="ECO:0000259" key="2">
    <source>
        <dbReference type="Pfam" id="PF21202"/>
    </source>
</evidence>
<sequence>MVASHPYNTWPLGAKLFTEDAVEAWKDANRALAGSLLLPERFTVDIELEGVDGKSGNAGSGRTGPIDVTDESFTLAHLKPIKDFRQKPLEYALCPSLGCVAVSHLHCLSRRFLESDTSHSELIPRGGTCKSCNTYTLWGDVVRGCYRRQEGTVVPQSEVDAEGDEESGTGEESDGGSESSRGAKRRSTSRKLTGKAQAEENDQGTFDLNDISSCSKSEEGVGIEPATQVKRGRGRPPKNATSQAEPEIKET</sequence>
<feature type="region of interest" description="Disordered" evidence="1">
    <location>
        <begin position="152"/>
        <end position="251"/>
    </location>
</feature>
<name>A0AAD5UST2_9APHY</name>
<gene>
    <name evidence="3" type="ORF">NLI96_g11751</name>
</gene>
<reference evidence="3" key="1">
    <citation type="submission" date="2022-07" db="EMBL/GenBank/DDBJ databases">
        <title>Genome Sequence of Physisporinus lineatus.</title>
        <authorList>
            <person name="Buettner E."/>
        </authorList>
    </citation>
    <scope>NUCLEOTIDE SEQUENCE</scope>
    <source>
        <strain evidence="3">VT162</strain>
    </source>
</reference>
<protein>
    <recommendedName>
        <fullName evidence="2">Structure-specific endonuclease subunit SLX1 C-terminal domain-containing protein</fullName>
    </recommendedName>
</protein>
<evidence type="ECO:0000256" key="1">
    <source>
        <dbReference type="SAM" id="MobiDB-lite"/>
    </source>
</evidence>
<feature type="compositionally biased region" description="Basic residues" evidence="1">
    <location>
        <begin position="182"/>
        <end position="193"/>
    </location>
</feature>
<evidence type="ECO:0000313" key="3">
    <source>
        <dbReference type="EMBL" id="KAJ3475570.1"/>
    </source>
</evidence>
<keyword evidence="4" id="KW-1185">Reference proteome</keyword>
<evidence type="ECO:0000313" key="4">
    <source>
        <dbReference type="Proteomes" id="UP001212997"/>
    </source>
</evidence>
<feature type="domain" description="Structure-specific endonuclease subunit SLX1 C-terminal" evidence="2">
    <location>
        <begin position="88"/>
        <end position="142"/>
    </location>
</feature>
<dbReference type="Proteomes" id="UP001212997">
    <property type="component" value="Unassembled WGS sequence"/>
</dbReference>
<dbReference type="InterPro" id="IPR013083">
    <property type="entry name" value="Znf_RING/FYVE/PHD"/>
</dbReference>
<feature type="compositionally biased region" description="Polar residues" evidence="1">
    <location>
        <begin position="203"/>
        <end position="215"/>
    </location>
</feature>
<proteinExistence type="predicted"/>
<dbReference type="EMBL" id="JANAWD010000834">
    <property type="protein sequence ID" value="KAJ3475570.1"/>
    <property type="molecule type" value="Genomic_DNA"/>
</dbReference>
<comment type="caution">
    <text evidence="3">The sequence shown here is derived from an EMBL/GenBank/DDBJ whole genome shotgun (WGS) entry which is preliminary data.</text>
</comment>
<dbReference type="AlphaFoldDB" id="A0AAD5UST2"/>
<feature type="compositionally biased region" description="Acidic residues" evidence="1">
    <location>
        <begin position="159"/>
        <end position="175"/>
    </location>
</feature>
<dbReference type="Pfam" id="PF21202">
    <property type="entry name" value="SLX1_C"/>
    <property type="match status" value="1"/>
</dbReference>